<dbReference type="Gene3D" id="3.40.50.720">
    <property type="entry name" value="NAD(P)-binding Rossmann-like Domain"/>
    <property type="match status" value="1"/>
</dbReference>
<dbReference type="PANTHER" id="PTHR44196:SF1">
    <property type="entry name" value="DEHYDROGENASE_REDUCTASE SDR FAMILY MEMBER 7B"/>
    <property type="match status" value="1"/>
</dbReference>
<evidence type="ECO:0000259" key="4">
    <source>
        <dbReference type="SMART" id="SM00822"/>
    </source>
</evidence>
<gene>
    <name evidence="5" type="primary">bdcA</name>
    <name evidence="5" type="ORF">ROE7235_01393</name>
</gene>
<evidence type="ECO:0000313" key="5">
    <source>
        <dbReference type="EMBL" id="SUZ31643.1"/>
    </source>
</evidence>
<dbReference type="Pfam" id="PF00106">
    <property type="entry name" value="adh_short"/>
    <property type="match status" value="1"/>
</dbReference>
<dbReference type="AlphaFoldDB" id="A0A3B0M7I5"/>
<evidence type="ECO:0000313" key="6">
    <source>
        <dbReference type="Proteomes" id="UP000272908"/>
    </source>
</evidence>
<dbReference type="Proteomes" id="UP000272908">
    <property type="component" value="Unassembled WGS sequence"/>
</dbReference>
<dbReference type="PRINTS" id="PR00081">
    <property type="entry name" value="GDHRDH"/>
</dbReference>
<keyword evidence="2" id="KW-0560">Oxidoreductase</keyword>
<feature type="domain" description="Ketoreductase" evidence="4">
    <location>
        <begin position="1"/>
        <end position="173"/>
    </location>
</feature>
<dbReference type="CDD" id="cd05233">
    <property type="entry name" value="SDR_c"/>
    <property type="match status" value="1"/>
</dbReference>
<dbReference type="RefSeq" id="WP_147434178.1">
    <property type="nucleotide sequence ID" value="NZ_UIHC01000010.1"/>
</dbReference>
<dbReference type="InterPro" id="IPR036291">
    <property type="entry name" value="NAD(P)-bd_dom_sf"/>
</dbReference>
<dbReference type="SUPFAM" id="SSF51735">
    <property type="entry name" value="NAD(P)-binding Rossmann-fold domains"/>
    <property type="match status" value="1"/>
</dbReference>
<dbReference type="SMART" id="SM00822">
    <property type="entry name" value="PKS_KR"/>
    <property type="match status" value="1"/>
</dbReference>
<dbReference type="PANTHER" id="PTHR44196">
    <property type="entry name" value="DEHYDROGENASE/REDUCTASE SDR FAMILY MEMBER 7B"/>
    <property type="match status" value="1"/>
</dbReference>
<dbReference type="InterPro" id="IPR002347">
    <property type="entry name" value="SDR_fam"/>
</dbReference>
<organism evidence="5 6">
    <name type="scientific">Roseinatronobacter ekhonensis</name>
    <dbReference type="NCBI Taxonomy" id="254356"/>
    <lineage>
        <taxon>Bacteria</taxon>
        <taxon>Pseudomonadati</taxon>
        <taxon>Pseudomonadota</taxon>
        <taxon>Alphaproteobacteria</taxon>
        <taxon>Rhodobacterales</taxon>
        <taxon>Paracoccaceae</taxon>
        <taxon>Roseinatronobacter</taxon>
    </lineage>
</organism>
<dbReference type="GO" id="GO:0016491">
    <property type="term" value="F:oxidoreductase activity"/>
    <property type="evidence" value="ECO:0007669"/>
    <property type="project" value="UniProtKB-KW"/>
</dbReference>
<evidence type="ECO:0000256" key="1">
    <source>
        <dbReference type="ARBA" id="ARBA00006484"/>
    </source>
</evidence>
<sequence>MTWFVTGASSGLGLEMVRLLVARGAVVRATGRRAPDQLPADFPDCPYLPCDLSDPRAVAELADWATGQGRVQAAVLNAGAGYFRPLARETPEDIARVLAINLEANITLAHRLRPALAGGRLGLVGSVAQKGAAGMPVYAASKAALDGFGRALAEEWRGAVTVRVLHPGPVATGMATRAGRTPDFADRLFLPPRRTAAALLHALEARRGADRQTVSFLRVGLHRLGGRTV</sequence>
<keyword evidence="6" id="KW-1185">Reference proteome</keyword>
<evidence type="ECO:0000256" key="3">
    <source>
        <dbReference type="RuleBase" id="RU000363"/>
    </source>
</evidence>
<evidence type="ECO:0000256" key="2">
    <source>
        <dbReference type="ARBA" id="ARBA00023002"/>
    </source>
</evidence>
<dbReference type="OrthoDB" id="7838357at2"/>
<dbReference type="PRINTS" id="PR00080">
    <property type="entry name" value="SDRFAMILY"/>
</dbReference>
<dbReference type="EMBL" id="UIHC01000010">
    <property type="protein sequence ID" value="SUZ31643.1"/>
    <property type="molecule type" value="Genomic_DNA"/>
</dbReference>
<dbReference type="InterPro" id="IPR057326">
    <property type="entry name" value="KR_dom"/>
</dbReference>
<proteinExistence type="inferred from homology"/>
<name>A0A3B0M7I5_9RHOB</name>
<protein>
    <submittedName>
        <fullName evidence="5">Cyclic-di-GMP-binding biofilm dispersal mediator protein</fullName>
    </submittedName>
</protein>
<reference evidence="6" key="1">
    <citation type="submission" date="2018-08" db="EMBL/GenBank/DDBJ databases">
        <authorList>
            <person name="Rodrigo-Torres L."/>
            <person name="Arahal R. D."/>
            <person name="Lucena T."/>
        </authorList>
    </citation>
    <scope>NUCLEOTIDE SEQUENCE [LARGE SCALE GENOMIC DNA]</scope>
    <source>
        <strain evidence="6">CECT 7235</strain>
    </source>
</reference>
<dbReference type="GO" id="GO:0016020">
    <property type="term" value="C:membrane"/>
    <property type="evidence" value="ECO:0007669"/>
    <property type="project" value="TreeGrafter"/>
</dbReference>
<accession>A0A3B0M7I5</accession>
<comment type="similarity">
    <text evidence="1 3">Belongs to the short-chain dehydrogenases/reductases (SDR) family.</text>
</comment>